<dbReference type="Pfam" id="PF14214">
    <property type="entry name" value="Helitron_like_N"/>
    <property type="match status" value="1"/>
</dbReference>
<evidence type="ECO:0000313" key="8">
    <source>
        <dbReference type="Proteomes" id="UP000323000"/>
    </source>
</evidence>
<dbReference type="InterPro" id="IPR003871">
    <property type="entry name" value="RFA1B/D_OB_1st"/>
</dbReference>
<dbReference type="GO" id="GO:0016887">
    <property type="term" value="F:ATP hydrolysis activity"/>
    <property type="evidence" value="ECO:0007669"/>
    <property type="project" value="RHEA"/>
</dbReference>
<dbReference type="InterPro" id="IPR010285">
    <property type="entry name" value="DNA_helicase_pif1-like_DEAD"/>
</dbReference>
<protein>
    <recommendedName>
        <fullName evidence="1">ATP-dependent DNA helicase</fullName>
        <ecNumber evidence="1">5.6.2.3</ecNumber>
    </recommendedName>
</protein>
<dbReference type="Pfam" id="PF05970">
    <property type="entry name" value="PIF1"/>
    <property type="match status" value="1"/>
</dbReference>
<keyword evidence="1" id="KW-0234">DNA repair</keyword>
<dbReference type="GO" id="GO:0006281">
    <property type="term" value="P:DNA repair"/>
    <property type="evidence" value="ECO:0007669"/>
    <property type="project" value="UniProtKB-KW"/>
</dbReference>
<accession>A0A5C7I9V6</accession>
<keyword evidence="8" id="KW-1185">Reference proteome</keyword>
<organism evidence="7 8">
    <name type="scientific">Acer yangbiense</name>
    <dbReference type="NCBI Taxonomy" id="1000413"/>
    <lineage>
        <taxon>Eukaryota</taxon>
        <taxon>Viridiplantae</taxon>
        <taxon>Streptophyta</taxon>
        <taxon>Embryophyta</taxon>
        <taxon>Tracheophyta</taxon>
        <taxon>Spermatophyta</taxon>
        <taxon>Magnoliopsida</taxon>
        <taxon>eudicotyledons</taxon>
        <taxon>Gunneridae</taxon>
        <taxon>Pentapetalae</taxon>
        <taxon>rosids</taxon>
        <taxon>malvids</taxon>
        <taxon>Sapindales</taxon>
        <taxon>Sapindaceae</taxon>
        <taxon>Hippocastanoideae</taxon>
        <taxon>Acereae</taxon>
        <taxon>Acer</taxon>
    </lineage>
</organism>
<dbReference type="Pfam" id="PF21530">
    <property type="entry name" value="Pif1_2B_dom"/>
    <property type="match status" value="1"/>
</dbReference>
<dbReference type="SUPFAM" id="SSF52540">
    <property type="entry name" value="P-loop containing nucleoside triphosphate hydrolases"/>
    <property type="match status" value="2"/>
</dbReference>
<name>A0A5C7I9V6_9ROSI</name>
<keyword evidence="1" id="KW-0067">ATP-binding</keyword>
<dbReference type="EC" id="5.6.2.3" evidence="1"/>
<keyword evidence="1" id="KW-0378">Hydrolase</keyword>
<dbReference type="CDD" id="cd18809">
    <property type="entry name" value="SF1_C_RecD"/>
    <property type="match status" value="1"/>
</dbReference>
<feature type="domain" description="DNA helicase Pif1-like 2B" evidence="6">
    <location>
        <begin position="1337"/>
        <end position="1382"/>
    </location>
</feature>
<dbReference type="GO" id="GO:0006310">
    <property type="term" value="P:DNA recombination"/>
    <property type="evidence" value="ECO:0007669"/>
    <property type="project" value="UniProtKB-KW"/>
</dbReference>
<evidence type="ECO:0000259" key="6">
    <source>
        <dbReference type="Pfam" id="PF21530"/>
    </source>
</evidence>
<dbReference type="SUPFAM" id="SSF50249">
    <property type="entry name" value="Nucleic acid-binding proteins"/>
    <property type="match status" value="1"/>
</dbReference>
<comment type="caution">
    <text evidence="7">The sequence shown here is derived from an EMBL/GenBank/DDBJ whole genome shotgun (WGS) entry which is preliminary data.</text>
</comment>
<feature type="region of interest" description="Disordered" evidence="2">
    <location>
        <begin position="319"/>
        <end position="338"/>
    </location>
</feature>
<dbReference type="GO" id="GO:0000723">
    <property type="term" value="P:telomere maintenance"/>
    <property type="evidence" value="ECO:0007669"/>
    <property type="project" value="InterPro"/>
</dbReference>
<evidence type="ECO:0000259" key="5">
    <source>
        <dbReference type="Pfam" id="PF14214"/>
    </source>
</evidence>
<dbReference type="GO" id="GO:0005524">
    <property type="term" value="F:ATP binding"/>
    <property type="evidence" value="ECO:0007669"/>
    <property type="project" value="UniProtKB-KW"/>
</dbReference>
<dbReference type="GO" id="GO:0043139">
    <property type="term" value="F:5'-3' DNA helicase activity"/>
    <property type="evidence" value="ECO:0007669"/>
    <property type="project" value="UniProtKB-EC"/>
</dbReference>
<gene>
    <name evidence="7" type="ORF">EZV62_007146</name>
</gene>
<dbReference type="Pfam" id="PF02721">
    <property type="entry name" value="DUF223"/>
    <property type="match status" value="1"/>
</dbReference>
<dbReference type="InterPro" id="IPR012340">
    <property type="entry name" value="NA-bd_OB-fold"/>
</dbReference>
<comment type="catalytic activity">
    <reaction evidence="1">
        <text>ATP + H2O = ADP + phosphate + H(+)</text>
        <dbReference type="Rhea" id="RHEA:13065"/>
        <dbReference type="ChEBI" id="CHEBI:15377"/>
        <dbReference type="ChEBI" id="CHEBI:15378"/>
        <dbReference type="ChEBI" id="CHEBI:30616"/>
        <dbReference type="ChEBI" id="CHEBI:43474"/>
        <dbReference type="ChEBI" id="CHEBI:456216"/>
        <dbReference type="EC" id="5.6.2.3"/>
    </reaction>
</comment>
<comment type="similarity">
    <text evidence="1">Belongs to the helicase family.</text>
</comment>
<reference evidence="8" key="1">
    <citation type="journal article" date="2019" name="Gigascience">
        <title>De novo genome assembly of the endangered Acer yangbiense, a plant species with extremely small populations endemic to Yunnan Province, China.</title>
        <authorList>
            <person name="Yang J."/>
            <person name="Wariss H.M."/>
            <person name="Tao L."/>
            <person name="Zhang R."/>
            <person name="Yun Q."/>
            <person name="Hollingsworth P."/>
            <person name="Dao Z."/>
            <person name="Luo G."/>
            <person name="Guo H."/>
            <person name="Ma Y."/>
            <person name="Sun W."/>
        </authorList>
    </citation>
    <scope>NUCLEOTIDE SEQUENCE [LARGE SCALE GENOMIC DNA]</scope>
    <source>
        <strain evidence="8">cv. Malutang</strain>
    </source>
</reference>
<feature type="domain" description="Helitron helicase-like" evidence="5">
    <location>
        <begin position="503"/>
        <end position="667"/>
    </location>
</feature>
<dbReference type="Gene3D" id="2.40.50.140">
    <property type="entry name" value="Nucleic acid-binding proteins"/>
    <property type="match status" value="2"/>
</dbReference>
<evidence type="ECO:0000256" key="2">
    <source>
        <dbReference type="SAM" id="MobiDB-lite"/>
    </source>
</evidence>
<dbReference type="Gene3D" id="3.40.50.300">
    <property type="entry name" value="P-loop containing nucleotide triphosphate hydrolases"/>
    <property type="match status" value="1"/>
</dbReference>
<evidence type="ECO:0000313" key="7">
    <source>
        <dbReference type="EMBL" id="TXG65871.1"/>
    </source>
</evidence>
<dbReference type="InterPro" id="IPR027417">
    <property type="entry name" value="P-loop_NTPase"/>
</dbReference>
<feature type="compositionally biased region" description="Basic and acidic residues" evidence="2">
    <location>
        <begin position="323"/>
        <end position="338"/>
    </location>
</feature>
<feature type="domain" description="Replication protein A 70 kDa DNA-binding subunit B/D first OB fold" evidence="3">
    <location>
        <begin position="6"/>
        <end position="59"/>
    </location>
</feature>
<dbReference type="EMBL" id="VAHF01000003">
    <property type="protein sequence ID" value="TXG65871.1"/>
    <property type="molecule type" value="Genomic_DNA"/>
</dbReference>
<dbReference type="CDD" id="cd04481">
    <property type="entry name" value="RPA1_DBD_B_like"/>
    <property type="match status" value="1"/>
</dbReference>
<feature type="domain" description="DNA helicase Pif1-like DEAD-box helicase" evidence="4">
    <location>
        <begin position="1060"/>
        <end position="1223"/>
    </location>
</feature>
<proteinExistence type="inferred from homology"/>
<dbReference type="PANTHER" id="PTHR10492:SF74">
    <property type="entry name" value="ATP-DEPENDENT DNA HELICASE"/>
    <property type="match status" value="1"/>
</dbReference>
<keyword evidence="1" id="KW-0227">DNA damage</keyword>
<sequence length="1520" mass="173169">MAGPINFIADLTPSKDEWKIKVRVIRLWKQPNFLQPELGDNVELVLLDENGGRIQASARDVIGLLTGVGGLKEIIIKGKRTNMVEVELDNLRGTKLKCTLWEGFADQMLSFMNNSLMGISNTKFSSRLFINDEFLEVMEFKSRISSGESSSTHSLSQLQTPSIYSMSDDFLNQTARKTIVELKDCREEISCVTVATIKEIQPNFNWWYKGCKGKSKVRIKEDEKKATRNRRKSIMLQKRYNSHQSPSTPIQSIPNSTVSCQATPPFNKMAFNGVSNVLNLSANSYVPHSIFNSNSLAYPSVYMKGKSIHHFISTSNIPNPSDHLPKKTTECSNSNRDDVMNSINASRVITGKLVIQSSRAIQSITQNVCNIFNEHLISEVENSQASNVSGFHVEGGPSNNSNINLHDDGPQDVMSNSTDEEYWDIGDPTYICKHCGSTMWYQERNRKDRNTSNPEFTLCCMNGKVQLPLLKSAPDILRNLHSNVDNRSKHFLRNIRAYNMMEFVSFRLQNRDEESQLLFQSRKLFQQFIVDAYTMIEAERLNFIRFNQPQLRADLYKDVNDALNRGEKEASATGKRIILPSSFTGGPRYMSENCKDAFGICRWAGYPSLFITITCNPRWPEIMRFVKKRGLKPEDHPDILCRVFKVKLDQLLRDLRKGCIFGRVIGYKPSTASDIDRMISAAIPDEKEDPTLFAAVETYMIHGPCGQANLNSPCMKGGKCSKRFPKKFMTRTRVDEEGFPHYRRRDDGRTVKKKNIELDNRYVVPYNPKLLLKYQAHINVEFTCQTSAIKYLFKYIHKGNDRVTAAFSHSAPDGDKSRTIDEIQKYYDCRYVSAYEAAWRIFGFEIHYRYPPVQRLSFHLPQEKTVIFKDGDSIEDVLKKADAKKSMFEAWMGANKKYEEARNLTYSEFPTKFVYKEDKQEWTRRKKGFAIGRVNHVPLGTGEDFYLRMLINFQKGCTRMTRPEFVWESCWKLLSDDILHHQKRVTGRQDLIMSDEEIKNNALAEVEKILHGNGRSLRDYATMPFPSGVLLSEVHNKLILDELSYDRASLTELHKKYLSCLTVEQKFFYDEIMSTASENKEGFFFLYGFGGTGKTFIWKTLSAAFRSKGEIVLNVASSGIASLLLPGGRTAHSRLSIPIQINEDSTCNIKQGSPQAELLLKTKLIIWDEAPMVHRFCFEALDRTLKDILKFSNPNSCEEPFGGKIIVLGGDFRQILPVVPHGEFFEWLLKIGNGEVGEDFDGEATIEVLDEMLIKDQENGLAKLVEFVYPNFLENSTDPNFFQERAILSPTLIDVAMLNEYLMPFILGDERIYLSSDTICKEDANFENEEDTFSPDILNTFTASGLPNHKLNFKVGVPVMLLRNIDQSNGLCNGTRLLITKLGNHVIEAKILSGNNIGQIVLIPRMTMTPSSHTLPVKFKRRQFPLVRCFAMTINKSQGQTLSHVGIHLPRPVFSHGQLYVALSRVKSKQGLKILIIDDAGQISNKTTNMVFKEIYSTFDTVVISTFKHSLYGQIVDHVK</sequence>
<dbReference type="OrthoDB" id="1934728at2759"/>
<dbReference type="InterPro" id="IPR025476">
    <property type="entry name" value="Helitron_helicase-like"/>
</dbReference>
<evidence type="ECO:0000259" key="3">
    <source>
        <dbReference type="Pfam" id="PF02721"/>
    </source>
</evidence>
<comment type="cofactor">
    <cofactor evidence="1">
        <name>Mg(2+)</name>
        <dbReference type="ChEBI" id="CHEBI:18420"/>
    </cofactor>
</comment>
<dbReference type="PANTHER" id="PTHR10492">
    <property type="match status" value="1"/>
</dbReference>
<dbReference type="InterPro" id="IPR049163">
    <property type="entry name" value="Pif1-like_2B_dom"/>
</dbReference>
<evidence type="ECO:0000256" key="1">
    <source>
        <dbReference type="RuleBase" id="RU363044"/>
    </source>
</evidence>
<dbReference type="FunFam" id="3.40.50.300:FF:002884">
    <property type="entry name" value="ATP-dependent DNA helicase"/>
    <property type="match status" value="1"/>
</dbReference>
<keyword evidence="1" id="KW-0547">Nucleotide-binding</keyword>
<dbReference type="Proteomes" id="UP000323000">
    <property type="component" value="Chromosome 3"/>
</dbReference>
<keyword evidence="1" id="KW-0233">DNA recombination</keyword>
<keyword evidence="1" id="KW-0347">Helicase</keyword>
<evidence type="ECO:0000259" key="4">
    <source>
        <dbReference type="Pfam" id="PF05970"/>
    </source>
</evidence>